<name>A0ABQ2IZV5_9DEIO</name>
<dbReference type="SUPFAM" id="SSF51161">
    <property type="entry name" value="Trimeric LpxA-like enzymes"/>
    <property type="match status" value="1"/>
</dbReference>
<comment type="caution">
    <text evidence="8">The sequence shown here is derived from an EMBL/GenBank/DDBJ whole genome shotgun (WGS) entry which is preliminary data.</text>
</comment>
<comment type="similarity">
    <text evidence="1">Belongs to the bacterial/plant glucose-1-phosphate adenylyltransferase family.</text>
</comment>
<dbReference type="InterPro" id="IPR011004">
    <property type="entry name" value="Trimer_LpxA-like_sf"/>
</dbReference>
<evidence type="ECO:0000256" key="4">
    <source>
        <dbReference type="ARBA" id="ARBA00023056"/>
    </source>
</evidence>
<dbReference type="Pfam" id="PF24894">
    <property type="entry name" value="Hexapep_GlmU"/>
    <property type="match status" value="1"/>
</dbReference>
<keyword evidence="3 8" id="KW-0548">Nucleotidyltransferase</keyword>
<evidence type="ECO:0000313" key="9">
    <source>
        <dbReference type="Proteomes" id="UP000645517"/>
    </source>
</evidence>
<reference evidence="9" key="1">
    <citation type="journal article" date="2019" name="Int. J. Syst. Evol. Microbiol.">
        <title>The Global Catalogue of Microorganisms (GCM) 10K type strain sequencing project: providing services to taxonomists for standard genome sequencing and annotation.</title>
        <authorList>
            <consortium name="The Broad Institute Genomics Platform"/>
            <consortium name="The Broad Institute Genome Sequencing Center for Infectious Disease"/>
            <person name="Wu L."/>
            <person name="Ma J."/>
        </authorList>
    </citation>
    <scope>NUCLEOTIDE SEQUENCE [LARGE SCALE GENOMIC DNA]</scope>
    <source>
        <strain evidence="9">JCM 16918</strain>
    </source>
</reference>
<dbReference type="PANTHER" id="PTHR43523:SF2">
    <property type="entry name" value="GLUCOSE-1-PHOSPHATE ADENYLYLTRANSFERASE"/>
    <property type="match status" value="1"/>
</dbReference>
<dbReference type="CDD" id="cd02508">
    <property type="entry name" value="ADP_Glucose_PP"/>
    <property type="match status" value="1"/>
</dbReference>
<evidence type="ECO:0000256" key="1">
    <source>
        <dbReference type="ARBA" id="ARBA00010443"/>
    </source>
</evidence>
<evidence type="ECO:0000259" key="7">
    <source>
        <dbReference type="Pfam" id="PF24894"/>
    </source>
</evidence>
<sequence length="445" mass="47708">MNLKGVQARLSRTPGWAGQTAGQMARFSTRSLSSGPAGRGTRVEGKKVLVLILAGGKGERLGVLTQERAKPALTFGGTYRLIDFALSNCMHSGLPDVWVLEEYQLHTLNDHLTNGRPWDLDRTYGGLEVLPPSPDTLTGVLEDAGNADALHANRHLIRSYAPDVVVVLSADHVYTLDYAEVIRHHLKVGAAVTMVTTDLPGGEDASRFGNVQVTKGGRVKRFAYKPEEPLGGPITTEVFVYDAPALLRTLDDLRAATPAGQGLGDFGHALIPAFVKAKTAHAYALDGYWLDVGLPGAYFRAHQDLLAGRSVRLDTPEWPVLSSSIPRMPARIAQGARVEDSLVSYGCDVQGRVIRSVLSPGVTVEAGAVVEDAVILRDATIRAGAHVRRAIVDEEAVIAARVDGGPDGVAVIGARAHIAAPVKGDTQVEPGRRWRRGSRERTTEE</sequence>
<evidence type="ECO:0000313" key="8">
    <source>
        <dbReference type="EMBL" id="GGN32976.1"/>
    </source>
</evidence>
<evidence type="ECO:0000256" key="2">
    <source>
        <dbReference type="ARBA" id="ARBA00022679"/>
    </source>
</evidence>
<dbReference type="Gene3D" id="3.90.550.10">
    <property type="entry name" value="Spore Coat Polysaccharide Biosynthesis Protein SpsA, Chain A"/>
    <property type="match status" value="1"/>
</dbReference>
<dbReference type="SUPFAM" id="SSF53448">
    <property type="entry name" value="Nucleotide-diphospho-sugar transferases"/>
    <property type="match status" value="1"/>
</dbReference>
<organism evidence="8 9">
    <name type="scientific">Deinococcus daejeonensis</name>
    <dbReference type="NCBI Taxonomy" id="1007098"/>
    <lineage>
        <taxon>Bacteria</taxon>
        <taxon>Thermotogati</taxon>
        <taxon>Deinococcota</taxon>
        <taxon>Deinococci</taxon>
        <taxon>Deinococcales</taxon>
        <taxon>Deinococcaceae</taxon>
        <taxon>Deinococcus</taxon>
    </lineage>
</organism>
<dbReference type="EMBL" id="BMOR01000002">
    <property type="protein sequence ID" value="GGN32976.1"/>
    <property type="molecule type" value="Genomic_DNA"/>
</dbReference>
<feature type="domain" description="Nucleotidyl transferase" evidence="6">
    <location>
        <begin position="51"/>
        <end position="306"/>
    </location>
</feature>
<dbReference type="InterPro" id="IPR029044">
    <property type="entry name" value="Nucleotide-diphossugar_trans"/>
</dbReference>
<gene>
    <name evidence="8" type="ORF">GCM10010842_10240</name>
</gene>
<dbReference type="CDD" id="cd04651">
    <property type="entry name" value="LbH_G1P_AT_C"/>
    <property type="match status" value="1"/>
</dbReference>
<evidence type="ECO:0000256" key="5">
    <source>
        <dbReference type="SAM" id="MobiDB-lite"/>
    </source>
</evidence>
<feature type="domain" description="Glucose-1-phosphate adenylyltransferase/Bifunctional protein GlmU-like C-terminal hexapeptide" evidence="7">
    <location>
        <begin position="336"/>
        <end position="405"/>
    </location>
</feature>
<dbReference type="InterPro" id="IPR011831">
    <property type="entry name" value="ADP-Glc_PPase"/>
</dbReference>
<evidence type="ECO:0000259" key="6">
    <source>
        <dbReference type="Pfam" id="PF00483"/>
    </source>
</evidence>
<dbReference type="Gene3D" id="2.160.10.10">
    <property type="entry name" value="Hexapeptide repeat proteins"/>
    <property type="match status" value="1"/>
</dbReference>
<dbReference type="GO" id="GO:0016779">
    <property type="term" value="F:nucleotidyltransferase activity"/>
    <property type="evidence" value="ECO:0007669"/>
    <property type="project" value="UniProtKB-KW"/>
</dbReference>
<dbReference type="InterPro" id="IPR056818">
    <property type="entry name" value="GlmU/GlgC-like_hexapep"/>
</dbReference>
<dbReference type="Proteomes" id="UP000645517">
    <property type="component" value="Unassembled WGS sequence"/>
</dbReference>
<dbReference type="Pfam" id="PF00483">
    <property type="entry name" value="NTP_transferase"/>
    <property type="match status" value="1"/>
</dbReference>
<keyword evidence="4" id="KW-0320">Glycogen biosynthesis</keyword>
<feature type="region of interest" description="Disordered" evidence="5">
    <location>
        <begin position="422"/>
        <end position="445"/>
    </location>
</feature>
<accession>A0ABQ2IZV5</accession>
<dbReference type="InterPro" id="IPR005835">
    <property type="entry name" value="NTP_transferase_dom"/>
</dbReference>
<protein>
    <submittedName>
        <fullName evidence="8">Glucose-1-phosphate adenylyltransferase</fullName>
    </submittedName>
</protein>
<dbReference type="PANTHER" id="PTHR43523">
    <property type="entry name" value="GLUCOSE-1-PHOSPHATE ADENYLYLTRANSFERASE-RELATED"/>
    <property type="match status" value="1"/>
</dbReference>
<proteinExistence type="inferred from homology"/>
<keyword evidence="2" id="KW-0808">Transferase</keyword>
<keyword evidence="9" id="KW-1185">Reference proteome</keyword>
<evidence type="ECO:0000256" key="3">
    <source>
        <dbReference type="ARBA" id="ARBA00022695"/>
    </source>
</evidence>